<dbReference type="STRING" id="465721.ACG33_09445"/>
<proteinExistence type="predicted"/>
<dbReference type="InterPro" id="IPR017703">
    <property type="entry name" value="YgfZ/GCV_T_CS"/>
</dbReference>
<dbReference type="GO" id="GO:0016226">
    <property type="term" value="P:iron-sulfur cluster assembly"/>
    <property type="evidence" value="ECO:0007669"/>
    <property type="project" value="TreeGrafter"/>
</dbReference>
<dbReference type="PANTHER" id="PTHR22602">
    <property type="entry name" value="TRANSFERASE CAF17, MITOCHONDRIAL-RELATED"/>
    <property type="match status" value="1"/>
</dbReference>
<dbReference type="PATRIC" id="fig|465721.4.peg.2007"/>
<keyword evidence="2" id="KW-1185">Reference proteome</keyword>
<dbReference type="Gene3D" id="2.40.30.160">
    <property type="match status" value="1"/>
</dbReference>
<dbReference type="PANTHER" id="PTHR22602:SF0">
    <property type="entry name" value="TRANSFERASE CAF17, MITOCHONDRIAL-RELATED"/>
    <property type="match status" value="1"/>
</dbReference>
<evidence type="ECO:0000313" key="1">
    <source>
        <dbReference type="EMBL" id="AMN47314.1"/>
    </source>
</evidence>
<gene>
    <name evidence="1" type="ORF">ACG33_09445</name>
</gene>
<evidence type="ECO:0008006" key="3">
    <source>
        <dbReference type="Google" id="ProtNLM"/>
    </source>
</evidence>
<dbReference type="Proteomes" id="UP000070250">
    <property type="component" value="Chromosome"/>
</dbReference>
<dbReference type="SUPFAM" id="SSF103025">
    <property type="entry name" value="Folate-binding domain"/>
    <property type="match status" value="1"/>
</dbReference>
<dbReference type="Gene3D" id="3.30.70.1400">
    <property type="entry name" value="Aminomethyltransferase beta-barrel domains"/>
    <property type="match status" value="1"/>
</dbReference>
<dbReference type="OrthoDB" id="9796287at2"/>
<reference evidence="1 2" key="1">
    <citation type="submission" date="2015-06" db="EMBL/GenBank/DDBJ databases">
        <title>A Comprehensive Approach to Explore the Metabolic and Phylogenetic Diversity of Bacterial Steroid Degradation in the Environment: Testosterone as an Example.</title>
        <authorList>
            <person name="Yang F.-C."/>
            <person name="Chen Y.-L."/>
            <person name="Yu C.-P."/>
            <person name="Tang S.-L."/>
            <person name="Wang P.-H."/>
            <person name="Ismail W."/>
            <person name="Wang C.-H."/>
            <person name="Yang C.-Y."/>
            <person name="Chiang Y.-R."/>
        </authorList>
    </citation>
    <scope>NUCLEOTIDE SEQUENCE [LARGE SCALE GENOMIC DNA]</scope>
    <source>
        <strain evidence="1 2">DSM 18526</strain>
    </source>
</reference>
<protein>
    <recommendedName>
        <fullName evidence="3">Aminomethyltransferase folate-binding domain-containing protein</fullName>
    </recommendedName>
</protein>
<dbReference type="AlphaFoldDB" id="A0A127FA70"/>
<name>A0A127FA70_STEDE</name>
<evidence type="ECO:0000313" key="2">
    <source>
        <dbReference type="Proteomes" id="UP000070250"/>
    </source>
</evidence>
<sequence>MTSTSRTLLGTLAVTGADARTYLQGQLTADLDRLEATQVRLAGCNSPQGRVQAVLWMIERGDDIVLILPDAMIDSTAARLRKYVLRSRVNIQMRPLQVRPATLPAPLAASLRTPAASITDASREPTHIEHGTDSYVRLPGLESWLRLAGEAPIAPDEAAQFDVRLAYLRAGLPQVYPQTHEAFVAQMLNLDLLDGISFSKGCYTGQEIIARAHYRGAVKRRMFRFHAACPPPDPGTRVLAGASHAGDVVDAAAAGDGCELLAVISLAQLEQALHLEGQPAAALERMTLPYPVA</sequence>
<dbReference type="InterPro" id="IPR045179">
    <property type="entry name" value="YgfZ/GcvT"/>
</dbReference>
<dbReference type="NCBIfam" id="TIGR03317">
    <property type="entry name" value="ygfZ_signature"/>
    <property type="match status" value="1"/>
</dbReference>
<dbReference type="EMBL" id="CP011971">
    <property type="protein sequence ID" value="AMN47314.1"/>
    <property type="molecule type" value="Genomic_DNA"/>
</dbReference>
<organism evidence="1 2">
    <name type="scientific">Steroidobacter denitrificans</name>
    <dbReference type="NCBI Taxonomy" id="465721"/>
    <lineage>
        <taxon>Bacteria</taxon>
        <taxon>Pseudomonadati</taxon>
        <taxon>Pseudomonadota</taxon>
        <taxon>Gammaproteobacteria</taxon>
        <taxon>Steroidobacterales</taxon>
        <taxon>Steroidobacteraceae</taxon>
        <taxon>Steroidobacter</taxon>
    </lineage>
</organism>
<dbReference type="RefSeq" id="WP_066920670.1">
    <property type="nucleotide sequence ID" value="NZ_CP011971.1"/>
</dbReference>
<accession>A0A127FA70</accession>
<dbReference type="KEGG" id="sdf:ACG33_09445"/>